<dbReference type="EMBL" id="FNVU01000016">
    <property type="protein sequence ID" value="SEG85588.1"/>
    <property type="molecule type" value="Genomic_DNA"/>
</dbReference>
<gene>
    <name evidence="2" type="ORF">SAMN05216223_116100</name>
</gene>
<accession>A0A1H6DK06</accession>
<dbReference type="Gene3D" id="3.30.420.10">
    <property type="entry name" value="Ribonuclease H-like superfamily/Ribonuclease H"/>
    <property type="match status" value="1"/>
</dbReference>
<keyword evidence="2" id="KW-0378">Hydrolase</keyword>
<keyword evidence="3" id="KW-1185">Reference proteome</keyword>
<sequence>MTPPTSRTWSRRGTTPVVRVRGRSQRRISIAALTCYRPGERSRLIYRPIIHRDHKVGGRRSFAWTDYRDLLITAHRQLGRPIVLAWDNLNVHRDARMRAFADAHDWLTIYYLPPYAPQLNPVEGIWSLLRRRCQANTHFTDPEHLMRTLRRGLREVQYRSDLIDGCLTGTGLTPNPSELNPQ</sequence>
<dbReference type="Pfam" id="PF13358">
    <property type="entry name" value="DDE_3"/>
    <property type="match status" value="1"/>
</dbReference>
<dbReference type="InterPro" id="IPR036397">
    <property type="entry name" value="RNaseH_sf"/>
</dbReference>
<feature type="domain" description="Tc1-like transposase DDE" evidence="1">
    <location>
        <begin position="5"/>
        <end position="145"/>
    </location>
</feature>
<keyword evidence="2" id="KW-0540">Nuclease</keyword>
<dbReference type="RefSeq" id="WP_235032450.1">
    <property type="nucleotide sequence ID" value="NZ_FNVU01000016.1"/>
</dbReference>
<dbReference type="GO" id="GO:0003676">
    <property type="term" value="F:nucleic acid binding"/>
    <property type="evidence" value="ECO:0007669"/>
    <property type="project" value="InterPro"/>
</dbReference>
<evidence type="ECO:0000313" key="2">
    <source>
        <dbReference type="EMBL" id="SEG85588.1"/>
    </source>
</evidence>
<name>A0A1H6DK06_9ACTN</name>
<proteinExistence type="predicted"/>
<evidence type="ECO:0000313" key="3">
    <source>
        <dbReference type="Proteomes" id="UP000236754"/>
    </source>
</evidence>
<reference evidence="2 3" key="1">
    <citation type="submission" date="2016-10" db="EMBL/GenBank/DDBJ databases">
        <authorList>
            <person name="de Groot N.N."/>
        </authorList>
    </citation>
    <scope>NUCLEOTIDE SEQUENCE [LARGE SCALE GENOMIC DNA]</scope>
    <source>
        <strain evidence="2 3">CGMCC 4.2023</strain>
    </source>
</reference>
<dbReference type="AlphaFoldDB" id="A0A1H6DK06"/>
<protein>
    <submittedName>
        <fullName evidence="2">DDE superfamily endonuclease</fullName>
    </submittedName>
</protein>
<dbReference type="Proteomes" id="UP000236754">
    <property type="component" value="Unassembled WGS sequence"/>
</dbReference>
<keyword evidence="2" id="KW-0255">Endonuclease</keyword>
<dbReference type="GO" id="GO:0004519">
    <property type="term" value="F:endonuclease activity"/>
    <property type="evidence" value="ECO:0007669"/>
    <property type="project" value="UniProtKB-KW"/>
</dbReference>
<dbReference type="InterPro" id="IPR038717">
    <property type="entry name" value="Tc1-like_DDE_dom"/>
</dbReference>
<evidence type="ECO:0000259" key="1">
    <source>
        <dbReference type="Pfam" id="PF13358"/>
    </source>
</evidence>
<organism evidence="2 3">
    <name type="scientific">Actinacidiphila yanglinensis</name>
    <dbReference type="NCBI Taxonomy" id="310779"/>
    <lineage>
        <taxon>Bacteria</taxon>
        <taxon>Bacillati</taxon>
        <taxon>Actinomycetota</taxon>
        <taxon>Actinomycetes</taxon>
        <taxon>Kitasatosporales</taxon>
        <taxon>Streptomycetaceae</taxon>
        <taxon>Actinacidiphila</taxon>
    </lineage>
</organism>